<evidence type="ECO:0000256" key="1">
    <source>
        <dbReference type="ARBA" id="ARBA00004752"/>
    </source>
</evidence>
<proteinExistence type="predicted"/>
<dbReference type="Gene3D" id="1.10.3810.10">
    <property type="entry name" value="Biosynthetic peptidoglycan transglycosylase-like"/>
    <property type="match status" value="1"/>
</dbReference>
<organism evidence="4 5">
    <name type="scientific">Cohaesibacter marisflavi</name>
    <dbReference type="NCBI Taxonomy" id="655353"/>
    <lineage>
        <taxon>Bacteria</taxon>
        <taxon>Pseudomonadati</taxon>
        <taxon>Pseudomonadota</taxon>
        <taxon>Alphaproteobacteria</taxon>
        <taxon>Hyphomicrobiales</taxon>
        <taxon>Cohaesibacteraceae</taxon>
    </lineage>
</organism>
<protein>
    <submittedName>
        <fullName evidence="4">Transglycosylase</fullName>
    </submittedName>
</protein>
<evidence type="ECO:0000256" key="2">
    <source>
        <dbReference type="ARBA" id="ARBA00022679"/>
    </source>
</evidence>
<keyword evidence="2" id="KW-0808">Transferase</keyword>
<keyword evidence="5" id="KW-1185">Reference proteome</keyword>
<dbReference type="PANTHER" id="PTHR32282">
    <property type="entry name" value="BINDING PROTEIN TRANSPEPTIDASE, PUTATIVE-RELATED"/>
    <property type="match status" value="1"/>
</dbReference>
<dbReference type="OrthoDB" id="9766909at2"/>
<evidence type="ECO:0000259" key="3">
    <source>
        <dbReference type="Pfam" id="PF00912"/>
    </source>
</evidence>
<evidence type="ECO:0000313" key="5">
    <source>
        <dbReference type="Proteomes" id="UP000199236"/>
    </source>
</evidence>
<dbReference type="RefSeq" id="WP_090068418.1">
    <property type="nucleotide sequence ID" value="NZ_FOVR01000001.1"/>
</dbReference>
<feature type="domain" description="Glycosyl transferase family 51" evidence="3">
    <location>
        <begin position="44"/>
        <end position="178"/>
    </location>
</feature>
<dbReference type="EMBL" id="FOVR01000001">
    <property type="protein sequence ID" value="SFN61017.1"/>
    <property type="molecule type" value="Genomic_DNA"/>
</dbReference>
<gene>
    <name evidence="4" type="ORF">SAMN04488056_101463</name>
</gene>
<dbReference type="Pfam" id="PF00912">
    <property type="entry name" value="Transgly"/>
    <property type="match status" value="1"/>
</dbReference>
<dbReference type="PANTHER" id="PTHR32282:SF33">
    <property type="entry name" value="PEPTIDOGLYCAN GLYCOSYLTRANSFERASE"/>
    <property type="match status" value="1"/>
</dbReference>
<comment type="pathway">
    <text evidence="1">Cell wall biogenesis; peptidoglycan biosynthesis.</text>
</comment>
<dbReference type="InterPro" id="IPR023346">
    <property type="entry name" value="Lysozyme-like_dom_sf"/>
</dbReference>
<evidence type="ECO:0000313" key="4">
    <source>
        <dbReference type="EMBL" id="SFN61017.1"/>
    </source>
</evidence>
<dbReference type="STRING" id="655353.SAMN04488056_101463"/>
<accession>A0A1I5AF02</accession>
<name>A0A1I5AF02_9HYPH</name>
<dbReference type="InterPro" id="IPR036950">
    <property type="entry name" value="PBP_transglycosylase"/>
</dbReference>
<sequence>MTKTRNNLSLKKLLIRLNVDLDELLNWIDQYYSVDSSFFLSEEDKIIPEQIHDILLLEDRRYFLHLGFELRSLPRGLKRYITYGKFGGTSTIEQLLVRTCTGRRERTVSRKIREIIFAAIINLHRSKEEILLAYINSAYFGPNMHGIIKASKFLFDTAPSNLTPEQSAFIASLLPYPLPPNIYYSVSDRDVFSSPEEILQLFQSSNPWWTSRVHKRMDYLASLRLTKKEVF</sequence>
<dbReference type="GO" id="GO:0008955">
    <property type="term" value="F:peptidoglycan glycosyltransferase activity"/>
    <property type="evidence" value="ECO:0007669"/>
    <property type="project" value="TreeGrafter"/>
</dbReference>
<dbReference type="AlphaFoldDB" id="A0A1I5AF02"/>
<dbReference type="Proteomes" id="UP000199236">
    <property type="component" value="Unassembled WGS sequence"/>
</dbReference>
<dbReference type="InterPro" id="IPR050396">
    <property type="entry name" value="Glycosyltr_51/Transpeptidase"/>
</dbReference>
<reference evidence="4 5" key="1">
    <citation type="submission" date="2016-10" db="EMBL/GenBank/DDBJ databases">
        <authorList>
            <person name="de Groot N.N."/>
        </authorList>
    </citation>
    <scope>NUCLEOTIDE SEQUENCE [LARGE SCALE GENOMIC DNA]</scope>
    <source>
        <strain evidence="4 5">CGMCC 1.9157</strain>
    </source>
</reference>
<dbReference type="SUPFAM" id="SSF53955">
    <property type="entry name" value="Lysozyme-like"/>
    <property type="match status" value="1"/>
</dbReference>
<dbReference type="InterPro" id="IPR001264">
    <property type="entry name" value="Glyco_trans_51"/>
</dbReference>